<dbReference type="OrthoDB" id="9768127at2"/>
<gene>
    <name evidence="2" type="ORF">SAMN02745133_02609</name>
</gene>
<proteinExistence type="predicted"/>
<dbReference type="Proteomes" id="UP000184148">
    <property type="component" value="Unassembled WGS sequence"/>
</dbReference>
<feature type="domain" description="SHS2" evidence="1">
    <location>
        <begin position="7"/>
        <end position="122"/>
    </location>
</feature>
<dbReference type="SMART" id="SM00842">
    <property type="entry name" value="FtsA"/>
    <property type="match status" value="1"/>
</dbReference>
<evidence type="ECO:0000259" key="1">
    <source>
        <dbReference type="SMART" id="SM00842"/>
    </source>
</evidence>
<dbReference type="AlphaFoldDB" id="A0A1M5BJ81"/>
<dbReference type="InterPro" id="IPR050696">
    <property type="entry name" value="FtsA/MreB"/>
</dbReference>
<protein>
    <submittedName>
        <fullName evidence="2">Cell division protein FtsA</fullName>
    </submittedName>
</protein>
<keyword evidence="2" id="KW-0132">Cell division</keyword>
<keyword evidence="2" id="KW-0131">Cell cycle</keyword>
<dbReference type="SUPFAM" id="SSF53067">
    <property type="entry name" value="Actin-like ATPase domain"/>
    <property type="match status" value="2"/>
</dbReference>
<dbReference type="InterPro" id="IPR003494">
    <property type="entry name" value="SHS2_FtsA"/>
</dbReference>
<dbReference type="GO" id="GO:0009898">
    <property type="term" value="C:cytoplasmic side of plasma membrane"/>
    <property type="evidence" value="ECO:0007669"/>
    <property type="project" value="TreeGrafter"/>
</dbReference>
<sequence>MARRHIVGGLDIGTTKVVSVIAEVSPNGYPVIKGLGECPTLGVRKGVVVDKASLGKSIAHAVGLSQAMAGETISEFYGSFPVVSQLTGTLQITDEQLSESIAMAGVKILQVIPSVIASGEAVLTDTHKKIGTVLMDLGGAVTGLAVFDQGVPVYTHSLPIGSEHITSDLAVCLRTSISEGDRIKRSLGLIEPDPASTLEISGVGGHERRKVPAGAARDIIKSRIQEIFELAHQELSQHFRLASLTGGFILTGGGSLLKGVLDLAISQMNCCKVAVGSPAKVGIPREEWTSPVYASAIGLVLYGAKRSTRRSGRLSGWREVLDRFM</sequence>
<dbReference type="PANTHER" id="PTHR32432">
    <property type="entry name" value="CELL DIVISION PROTEIN FTSA-RELATED"/>
    <property type="match status" value="1"/>
</dbReference>
<organism evidence="2 3">
    <name type="scientific">Desulforamulus putei DSM 12395</name>
    <dbReference type="NCBI Taxonomy" id="1121429"/>
    <lineage>
        <taxon>Bacteria</taxon>
        <taxon>Bacillati</taxon>
        <taxon>Bacillota</taxon>
        <taxon>Clostridia</taxon>
        <taxon>Eubacteriales</taxon>
        <taxon>Peptococcaceae</taxon>
        <taxon>Desulforamulus</taxon>
    </lineage>
</organism>
<evidence type="ECO:0000313" key="3">
    <source>
        <dbReference type="Proteomes" id="UP000184148"/>
    </source>
</evidence>
<dbReference type="GO" id="GO:0051301">
    <property type="term" value="P:cell division"/>
    <property type="evidence" value="ECO:0007669"/>
    <property type="project" value="UniProtKB-KW"/>
</dbReference>
<dbReference type="Pfam" id="PF14450">
    <property type="entry name" value="FtsA"/>
    <property type="match status" value="1"/>
</dbReference>
<dbReference type="PANTHER" id="PTHR32432:SF4">
    <property type="entry name" value="CELL DIVISION PROTEIN FTSA"/>
    <property type="match status" value="1"/>
</dbReference>
<dbReference type="STRING" id="1121429.SAMN02745133_02609"/>
<name>A0A1M5BJ81_9FIRM</name>
<keyword evidence="3" id="KW-1185">Reference proteome</keyword>
<dbReference type="GO" id="GO:0032153">
    <property type="term" value="C:cell division site"/>
    <property type="evidence" value="ECO:0007669"/>
    <property type="project" value="TreeGrafter"/>
</dbReference>
<dbReference type="EMBL" id="FQUY01000023">
    <property type="protein sequence ID" value="SHF42571.1"/>
    <property type="molecule type" value="Genomic_DNA"/>
</dbReference>
<reference evidence="3" key="1">
    <citation type="submission" date="2016-11" db="EMBL/GenBank/DDBJ databases">
        <authorList>
            <person name="Varghese N."/>
            <person name="Submissions S."/>
        </authorList>
    </citation>
    <scope>NUCLEOTIDE SEQUENCE [LARGE SCALE GENOMIC DNA]</scope>
    <source>
        <strain evidence="3">DSM 12395</strain>
    </source>
</reference>
<accession>A0A1M5BJ81</accession>
<dbReference type="InterPro" id="IPR043129">
    <property type="entry name" value="ATPase_NBD"/>
</dbReference>
<evidence type="ECO:0000313" key="2">
    <source>
        <dbReference type="EMBL" id="SHF42571.1"/>
    </source>
</evidence>
<dbReference type="Gene3D" id="3.30.420.40">
    <property type="match status" value="1"/>
</dbReference>